<evidence type="ECO:0000256" key="4">
    <source>
        <dbReference type="ARBA" id="ARBA00023180"/>
    </source>
</evidence>
<dbReference type="GO" id="GO:0016788">
    <property type="term" value="F:hydrolase activity, acting on ester bonds"/>
    <property type="evidence" value="ECO:0007669"/>
    <property type="project" value="InterPro"/>
</dbReference>
<dbReference type="InterPro" id="IPR035669">
    <property type="entry name" value="SGNH_plant_lipase-like"/>
</dbReference>
<dbReference type="SUPFAM" id="SSF52266">
    <property type="entry name" value="SGNH hydrolase"/>
    <property type="match status" value="1"/>
</dbReference>
<dbReference type="FunCoup" id="A0A251S6H0">
    <property type="interactions" value="456"/>
</dbReference>
<name>A0A251S6H0_HELAN</name>
<dbReference type="Gene3D" id="3.40.50.1110">
    <property type="entry name" value="SGNH hydrolase"/>
    <property type="match status" value="1"/>
</dbReference>
<dbReference type="InterPro" id="IPR036514">
    <property type="entry name" value="SGNH_hydro_sf"/>
</dbReference>
<evidence type="ECO:0000313" key="5">
    <source>
        <dbReference type="EMBL" id="OTF92801.1"/>
    </source>
</evidence>
<dbReference type="InterPro" id="IPR001087">
    <property type="entry name" value="GDSL"/>
</dbReference>
<dbReference type="CDD" id="cd01837">
    <property type="entry name" value="SGNH_plant_lipase_like"/>
    <property type="match status" value="1"/>
</dbReference>
<proteinExistence type="inferred from homology"/>
<keyword evidence="3 5" id="KW-0378">Hydrolase</keyword>
<keyword evidence="6" id="KW-1185">Reference proteome</keyword>
<dbReference type="Proteomes" id="UP000215914">
    <property type="component" value="Chromosome 16"/>
</dbReference>
<evidence type="ECO:0000256" key="2">
    <source>
        <dbReference type="ARBA" id="ARBA00022729"/>
    </source>
</evidence>
<dbReference type="OMA" id="EASACEN"/>
<dbReference type="EMBL" id="CM007905">
    <property type="protein sequence ID" value="OTF92801.1"/>
    <property type="molecule type" value="Genomic_DNA"/>
</dbReference>
<dbReference type="Pfam" id="PF00657">
    <property type="entry name" value="Lipase_GDSL"/>
    <property type="match status" value="1"/>
</dbReference>
<comment type="similarity">
    <text evidence="1">Belongs to the 'GDSL' lipolytic enzyme family.</text>
</comment>
<organism evidence="5 6">
    <name type="scientific">Helianthus annuus</name>
    <name type="common">Common sunflower</name>
    <dbReference type="NCBI Taxonomy" id="4232"/>
    <lineage>
        <taxon>Eukaryota</taxon>
        <taxon>Viridiplantae</taxon>
        <taxon>Streptophyta</taxon>
        <taxon>Embryophyta</taxon>
        <taxon>Tracheophyta</taxon>
        <taxon>Spermatophyta</taxon>
        <taxon>Magnoliopsida</taxon>
        <taxon>eudicotyledons</taxon>
        <taxon>Gunneridae</taxon>
        <taxon>Pentapetalae</taxon>
        <taxon>asterids</taxon>
        <taxon>campanulids</taxon>
        <taxon>Asterales</taxon>
        <taxon>Asteraceae</taxon>
        <taxon>Asteroideae</taxon>
        <taxon>Heliantheae alliance</taxon>
        <taxon>Heliantheae</taxon>
        <taxon>Helianthus</taxon>
    </lineage>
</organism>
<gene>
    <name evidence="5" type="ORF">HannXRQ_Chr16g0525911</name>
</gene>
<sequence>MAPSTSSRLFAGLLVIIAGLLVVLWSGRLYAANGCFSSIISFGDSIADTGNLKYLASLSEDVGFPCDPPYGQNFIGQSTGRCSNGRLIIDFLAESLGLPLIPPYLSIKGSGSGSLMAFRQGVNYATGGSTAMSSSFIEAKCGESIVINGTLKDQLAWFKQSLPFICGNTNSSACRNFIGHSLILMGEIGGNDYNLPLIRGRSIDYVQSYVPLVIDSIVSTINELIKMGAQTLVVPGNFPIGCFPSYLTTGVSGVSNNEGYDPITGCLTKLNEFSEYHNKMLQTKLNQIRELNPNVVVIYADYYNALMQIYYSPDEYGFTNGALKACCGGGGPYNYNASIRCGDASTILCDEPDKYVSWDGVHLTEAAYKLIFKSLFQGQYTTPEFYSLCPRTSTSKGTVISSSSI</sequence>
<accession>A0A251S6H0</accession>
<dbReference type="PANTHER" id="PTHR22835">
    <property type="entry name" value="ZINC FINGER FYVE DOMAIN CONTAINING PROTEIN"/>
    <property type="match status" value="1"/>
</dbReference>
<dbReference type="InParanoid" id="A0A251S6H0"/>
<keyword evidence="2" id="KW-0732">Signal</keyword>
<dbReference type="PANTHER" id="PTHR22835:SF631">
    <property type="entry name" value="SINAPINE ESTERASE"/>
    <property type="match status" value="1"/>
</dbReference>
<keyword evidence="4" id="KW-0325">Glycoprotein</keyword>
<reference evidence="6" key="1">
    <citation type="journal article" date="2017" name="Nature">
        <title>The sunflower genome provides insights into oil metabolism, flowering and Asterid evolution.</title>
        <authorList>
            <person name="Badouin H."/>
            <person name="Gouzy J."/>
            <person name="Grassa C.J."/>
            <person name="Murat F."/>
            <person name="Staton S.E."/>
            <person name="Cottret L."/>
            <person name="Lelandais-Briere C."/>
            <person name="Owens G.L."/>
            <person name="Carrere S."/>
            <person name="Mayjonade B."/>
            <person name="Legrand L."/>
            <person name="Gill N."/>
            <person name="Kane N.C."/>
            <person name="Bowers J.E."/>
            <person name="Hubner S."/>
            <person name="Bellec A."/>
            <person name="Berard A."/>
            <person name="Berges H."/>
            <person name="Blanchet N."/>
            <person name="Boniface M.C."/>
            <person name="Brunel D."/>
            <person name="Catrice O."/>
            <person name="Chaidir N."/>
            <person name="Claudel C."/>
            <person name="Donnadieu C."/>
            <person name="Faraut T."/>
            <person name="Fievet G."/>
            <person name="Helmstetter N."/>
            <person name="King M."/>
            <person name="Knapp S.J."/>
            <person name="Lai Z."/>
            <person name="Le Paslier M.C."/>
            <person name="Lippi Y."/>
            <person name="Lorenzon L."/>
            <person name="Mandel J.R."/>
            <person name="Marage G."/>
            <person name="Marchand G."/>
            <person name="Marquand E."/>
            <person name="Bret-Mestries E."/>
            <person name="Morien E."/>
            <person name="Nambeesan S."/>
            <person name="Nguyen T."/>
            <person name="Pegot-Espagnet P."/>
            <person name="Pouilly N."/>
            <person name="Raftis F."/>
            <person name="Sallet E."/>
            <person name="Schiex T."/>
            <person name="Thomas J."/>
            <person name="Vandecasteele C."/>
            <person name="Vares D."/>
            <person name="Vear F."/>
            <person name="Vautrin S."/>
            <person name="Crespi M."/>
            <person name="Mangin B."/>
            <person name="Burke J.M."/>
            <person name="Salse J."/>
            <person name="Munos S."/>
            <person name="Vincourt P."/>
            <person name="Rieseberg L.H."/>
            <person name="Langlade N.B."/>
        </authorList>
    </citation>
    <scope>NUCLEOTIDE SEQUENCE [LARGE SCALE GENOMIC DNA]</scope>
    <source>
        <strain evidence="6">cv. SF193</strain>
    </source>
</reference>
<evidence type="ECO:0000256" key="1">
    <source>
        <dbReference type="ARBA" id="ARBA00008668"/>
    </source>
</evidence>
<dbReference type="STRING" id="4232.A0A251S6H0"/>
<evidence type="ECO:0000313" key="6">
    <source>
        <dbReference type="Proteomes" id="UP000215914"/>
    </source>
</evidence>
<dbReference type="AlphaFoldDB" id="A0A251S6H0"/>
<evidence type="ECO:0000256" key="3">
    <source>
        <dbReference type="ARBA" id="ARBA00022801"/>
    </source>
</evidence>
<protein>
    <submittedName>
        <fullName evidence="5">Putative GDSL-like Lipase/Acylhydrolase superfamily protein</fullName>
    </submittedName>
</protein>